<accession>A0AAE2C7S4</accession>
<reference evidence="1" key="2">
    <citation type="journal article" date="2024" name="Plant">
        <title>Genomic evolution and insights into agronomic trait innovations of Sesamum species.</title>
        <authorList>
            <person name="Miao H."/>
            <person name="Wang L."/>
            <person name="Qu L."/>
            <person name="Liu H."/>
            <person name="Sun Y."/>
            <person name="Le M."/>
            <person name="Wang Q."/>
            <person name="Wei S."/>
            <person name="Zheng Y."/>
            <person name="Lin W."/>
            <person name="Duan Y."/>
            <person name="Cao H."/>
            <person name="Xiong S."/>
            <person name="Wang X."/>
            <person name="Wei L."/>
            <person name="Li C."/>
            <person name="Ma Q."/>
            <person name="Ju M."/>
            <person name="Zhao R."/>
            <person name="Li G."/>
            <person name="Mu C."/>
            <person name="Tian Q."/>
            <person name="Mei H."/>
            <person name="Zhang T."/>
            <person name="Gao T."/>
            <person name="Zhang H."/>
        </authorList>
    </citation>
    <scope>NUCLEOTIDE SEQUENCE</scope>
    <source>
        <strain evidence="1">3651</strain>
    </source>
</reference>
<dbReference type="AlphaFoldDB" id="A0AAE2C7S4"/>
<gene>
    <name evidence="1" type="ORF">Salat_2966100</name>
</gene>
<organism evidence="1 2">
    <name type="scientific">Sesamum alatum</name>
    <dbReference type="NCBI Taxonomy" id="300844"/>
    <lineage>
        <taxon>Eukaryota</taxon>
        <taxon>Viridiplantae</taxon>
        <taxon>Streptophyta</taxon>
        <taxon>Embryophyta</taxon>
        <taxon>Tracheophyta</taxon>
        <taxon>Spermatophyta</taxon>
        <taxon>Magnoliopsida</taxon>
        <taxon>eudicotyledons</taxon>
        <taxon>Gunneridae</taxon>
        <taxon>Pentapetalae</taxon>
        <taxon>asterids</taxon>
        <taxon>lamiids</taxon>
        <taxon>Lamiales</taxon>
        <taxon>Pedaliaceae</taxon>
        <taxon>Sesamum</taxon>
    </lineage>
</organism>
<keyword evidence="2" id="KW-1185">Reference proteome</keyword>
<evidence type="ECO:0000313" key="2">
    <source>
        <dbReference type="Proteomes" id="UP001293254"/>
    </source>
</evidence>
<reference evidence="1" key="1">
    <citation type="submission" date="2020-06" db="EMBL/GenBank/DDBJ databases">
        <authorList>
            <person name="Li T."/>
            <person name="Hu X."/>
            <person name="Zhang T."/>
            <person name="Song X."/>
            <person name="Zhang H."/>
            <person name="Dai N."/>
            <person name="Sheng W."/>
            <person name="Hou X."/>
            <person name="Wei L."/>
        </authorList>
    </citation>
    <scope>NUCLEOTIDE SEQUENCE</scope>
    <source>
        <strain evidence="1">3651</strain>
        <tissue evidence="1">Leaf</tissue>
    </source>
</reference>
<proteinExistence type="predicted"/>
<dbReference type="Proteomes" id="UP001293254">
    <property type="component" value="Unassembled WGS sequence"/>
</dbReference>
<evidence type="ECO:0000313" key="1">
    <source>
        <dbReference type="EMBL" id="KAK4412202.1"/>
    </source>
</evidence>
<protein>
    <submittedName>
        <fullName evidence="1">Uncharacterized protein</fullName>
    </submittedName>
</protein>
<sequence>MGREWELVSSVSSPPGSVQLNTDRLLSLPCPETPSLPKGRLLLLAVFIFPSGPVTPLSPTLSSVFQGAVLKERLSKESKQANKKSDFVNARYRGQRELQAEGYTAVEDSVLRLLRELMHDRLTPEPTPSQWDRVIELLCDEKFYIRRLLRVHQSLCEQRTASPYFERALQHLEEIICSGVTNKELHSVDSTR</sequence>
<name>A0AAE2C7S4_9LAMI</name>
<dbReference type="EMBL" id="JACGWO010000019">
    <property type="protein sequence ID" value="KAK4412202.1"/>
    <property type="molecule type" value="Genomic_DNA"/>
</dbReference>
<comment type="caution">
    <text evidence="1">The sequence shown here is derived from an EMBL/GenBank/DDBJ whole genome shotgun (WGS) entry which is preliminary data.</text>
</comment>